<organism evidence="3 4">
    <name type="scientific">Seriola dumerili</name>
    <name type="common">Greater amberjack</name>
    <name type="synonym">Caranx dumerili</name>
    <dbReference type="NCBI Taxonomy" id="41447"/>
    <lineage>
        <taxon>Eukaryota</taxon>
        <taxon>Metazoa</taxon>
        <taxon>Chordata</taxon>
        <taxon>Craniata</taxon>
        <taxon>Vertebrata</taxon>
        <taxon>Euteleostomi</taxon>
        <taxon>Actinopterygii</taxon>
        <taxon>Neopterygii</taxon>
        <taxon>Teleostei</taxon>
        <taxon>Neoteleostei</taxon>
        <taxon>Acanthomorphata</taxon>
        <taxon>Carangaria</taxon>
        <taxon>Carangiformes</taxon>
        <taxon>Carangidae</taxon>
        <taxon>Seriola</taxon>
    </lineage>
</organism>
<dbReference type="OMA" id="SEYRTMF"/>
<sequence>MDRELAWLLCLCTFLVVTLSLCGPPGAPLAPRLPLIGSLLSFAKSTLLMCFFQRLQRKYGQTYSLMMGSHTRHQIVNQHKTPKKRKPRTVVYLFSNSGKDIAFGDYSITELLCMFGEGSASIEKISEVHDVTTLSK</sequence>
<protein>
    <submittedName>
        <fullName evidence="3">Uncharacterized protein</fullName>
    </submittedName>
</protein>
<keyword evidence="4" id="KW-1185">Reference proteome</keyword>
<feature type="signal peptide" evidence="2">
    <location>
        <begin position="1"/>
        <end position="20"/>
    </location>
</feature>
<evidence type="ECO:0000256" key="1">
    <source>
        <dbReference type="SAM" id="Phobius"/>
    </source>
</evidence>
<evidence type="ECO:0000313" key="3">
    <source>
        <dbReference type="Ensembl" id="ENSSDUP00000020948.1"/>
    </source>
</evidence>
<dbReference type="Gene3D" id="1.10.630.10">
    <property type="entry name" value="Cytochrome P450"/>
    <property type="match status" value="1"/>
</dbReference>
<keyword evidence="1" id="KW-0472">Membrane</keyword>
<accession>A0A3B4URE1</accession>
<dbReference type="GO" id="GO:0020037">
    <property type="term" value="F:heme binding"/>
    <property type="evidence" value="ECO:0007669"/>
    <property type="project" value="InterPro"/>
</dbReference>
<dbReference type="Ensembl" id="ENSSDUT00000021326.1">
    <property type="protein sequence ID" value="ENSSDUP00000020948.1"/>
    <property type="gene ID" value="ENSSDUG00000015236.1"/>
</dbReference>
<proteinExistence type="predicted"/>
<dbReference type="Proteomes" id="UP000261420">
    <property type="component" value="Unplaced"/>
</dbReference>
<evidence type="ECO:0000313" key="4">
    <source>
        <dbReference type="Proteomes" id="UP000261420"/>
    </source>
</evidence>
<dbReference type="GO" id="GO:0004497">
    <property type="term" value="F:monooxygenase activity"/>
    <property type="evidence" value="ECO:0007669"/>
    <property type="project" value="InterPro"/>
</dbReference>
<dbReference type="InterPro" id="IPR036396">
    <property type="entry name" value="Cyt_P450_sf"/>
</dbReference>
<feature type="chain" id="PRO_5017428670" evidence="2">
    <location>
        <begin position="21"/>
        <end position="136"/>
    </location>
</feature>
<feature type="transmembrane region" description="Helical" evidence="1">
    <location>
        <begin position="32"/>
        <end position="52"/>
    </location>
</feature>
<keyword evidence="2" id="KW-0732">Signal</keyword>
<dbReference type="STRING" id="41447.ENSSDUP00000020948"/>
<reference evidence="3" key="2">
    <citation type="submission" date="2025-09" db="UniProtKB">
        <authorList>
            <consortium name="Ensembl"/>
        </authorList>
    </citation>
    <scope>IDENTIFICATION</scope>
</reference>
<evidence type="ECO:0000256" key="2">
    <source>
        <dbReference type="SAM" id="SignalP"/>
    </source>
</evidence>
<dbReference type="GO" id="GO:0016705">
    <property type="term" value="F:oxidoreductase activity, acting on paired donors, with incorporation or reduction of molecular oxygen"/>
    <property type="evidence" value="ECO:0007669"/>
    <property type="project" value="InterPro"/>
</dbReference>
<name>A0A3B4URE1_SERDU</name>
<dbReference type="SUPFAM" id="SSF48264">
    <property type="entry name" value="Cytochrome P450"/>
    <property type="match status" value="1"/>
</dbReference>
<keyword evidence="1" id="KW-1133">Transmembrane helix</keyword>
<dbReference type="GO" id="GO:0005506">
    <property type="term" value="F:iron ion binding"/>
    <property type="evidence" value="ECO:0007669"/>
    <property type="project" value="InterPro"/>
</dbReference>
<reference evidence="3" key="1">
    <citation type="submission" date="2025-08" db="UniProtKB">
        <authorList>
            <consortium name="Ensembl"/>
        </authorList>
    </citation>
    <scope>IDENTIFICATION</scope>
</reference>
<keyword evidence="1" id="KW-0812">Transmembrane</keyword>
<dbReference type="AlphaFoldDB" id="A0A3B4URE1"/>